<dbReference type="PRINTS" id="PR00463">
    <property type="entry name" value="EP450I"/>
</dbReference>
<comment type="pathway">
    <text evidence="3">Secondary metabolite biosynthesis; terpenoid biosynthesis.</text>
</comment>
<evidence type="ECO:0000256" key="6">
    <source>
        <dbReference type="ARBA" id="ARBA00022692"/>
    </source>
</evidence>
<dbReference type="Gene3D" id="1.10.630.10">
    <property type="entry name" value="Cytochrome P450"/>
    <property type="match status" value="1"/>
</dbReference>
<keyword evidence="6" id="KW-0812">Transmembrane</keyword>
<comment type="similarity">
    <text evidence="4">Belongs to the cytochrome P450 family.</text>
</comment>
<dbReference type="SUPFAM" id="SSF48264">
    <property type="entry name" value="Cytochrome P450"/>
    <property type="match status" value="1"/>
</dbReference>
<evidence type="ECO:0000256" key="4">
    <source>
        <dbReference type="ARBA" id="ARBA00010617"/>
    </source>
</evidence>
<dbReference type="InterPro" id="IPR036396">
    <property type="entry name" value="Cyt_P450_sf"/>
</dbReference>
<comment type="subcellular location">
    <subcellularLocation>
        <location evidence="2">Membrane</location>
    </subcellularLocation>
</comment>
<accession>A0ABR3FJW1</accession>
<keyword evidence="10" id="KW-0408">Iron</keyword>
<evidence type="ECO:0000313" key="13">
    <source>
        <dbReference type="EMBL" id="KAL0575665.1"/>
    </source>
</evidence>
<dbReference type="EMBL" id="JBAHYK010000285">
    <property type="protein sequence ID" value="KAL0575665.1"/>
    <property type="molecule type" value="Genomic_DNA"/>
</dbReference>
<dbReference type="InterPro" id="IPR001128">
    <property type="entry name" value="Cyt_P450"/>
</dbReference>
<gene>
    <name evidence="13" type="ORF">V5O48_006322</name>
</gene>
<feature type="non-terminal residue" evidence="13">
    <location>
        <position position="1"/>
    </location>
</feature>
<evidence type="ECO:0000256" key="9">
    <source>
        <dbReference type="ARBA" id="ARBA00023002"/>
    </source>
</evidence>
<evidence type="ECO:0000256" key="7">
    <source>
        <dbReference type="ARBA" id="ARBA00022723"/>
    </source>
</evidence>
<evidence type="ECO:0008006" key="15">
    <source>
        <dbReference type="Google" id="ProtNLM"/>
    </source>
</evidence>
<keyword evidence="9" id="KW-0560">Oxidoreductase</keyword>
<organism evidence="13 14">
    <name type="scientific">Marasmius crinis-equi</name>
    <dbReference type="NCBI Taxonomy" id="585013"/>
    <lineage>
        <taxon>Eukaryota</taxon>
        <taxon>Fungi</taxon>
        <taxon>Dikarya</taxon>
        <taxon>Basidiomycota</taxon>
        <taxon>Agaricomycotina</taxon>
        <taxon>Agaricomycetes</taxon>
        <taxon>Agaricomycetidae</taxon>
        <taxon>Agaricales</taxon>
        <taxon>Marasmiineae</taxon>
        <taxon>Marasmiaceae</taxon>
        <taxon>Marasmius</taxon>
    </lineage>
</organism>
<keyword evidence="7" id="KW-0479">Metal-binding</keyword>
<sequence>TDFKWQAQFGGTVRFKGPFGASSLPPYNSIQHILKQGYIWGVPPERLTTSMVFAGPGLGCVEGSASSSYTVAFFVLSFSPHTGDDHKRQRKVMNPAFGSKECKALVPVFFASAASYNAVQLSNKWKDLLSLSKDGFKVINIPAWVSLAALDALGHSAFNYNFGAMENENNVLTSVYRTFFSDIFAVPTSSTFIAQAVISALPRQVAITLLKYMPDPRLARGRAVREVASKVAQELVEAKTKELLQGDLKSKDVLSLLVKANLSGNEKARLSEEELSAQMQIMFVVGHESTASTLSWTLLTLSRHPEVQSRLREELREKERQIALEGRAQNGLTADDLDALPYLNAVVKETLRYNSSAVNMPKIALQDDCLPLEEIITLGDGKQVTEIPVRKGQRILLSIHGYNRSKTIFGEDADTFRPERWLEDSGVNKATPLGVYSNLVYEIQAFITELISNFEFTTTPECRKVRREICGQMMSPVLEGELAKGPQCPLGVRYAKRDG</sequence>
<keyword evidence="12" id="KW-0472">Membrane</keyword>
<comment type="caution">
    <text evidence="13">The sequence shown here is derived from an EMBL/GenBank/DDBJ whole genome shotgun (WGS) entry which is preliminary data.</text>
</comment>
<dbReference type="PANTHER" id="PTHR24305:SF166">
    <property type="entry name" value="CYTOCHROME P450 12A4, MITOCHONDRIAL-RELATED"/>
    <property type="match status" value="1"/>
</dbReference>
<reference evidence="13 14" key="1">
    <citation type="submission" date="2024-02" db="EMBL/GenBank/DDBJ databases">
        <title>A draft genome for the cacao thread blight pathogen Marasmius crinis-equi.</title>
        <authorList>
            <person name="Cohen S.P."/>
            <person name="Baruah I.K."/>
            <person name="Amoako-Attah I."/>
            <person name="Bukari Y."/>
            <person name="Meinhardt L.W."/>
            <person name="Bailey B.A."/>
        </authorList>
    </citation>
    <scope>NUCLEOTIDE SEQUENCE [LARGE SCALE GENOMIC DNA]</scope>
    <source>
        <strain evidence="13 14">GH-76</strain>
    </source>
</reference>
<comment type="cofactor">
    <cofactor evidence="1">
        <name>heme</name>
        <dbReference type="ChEBI" id="CHEBI:30413"/>
    </cofactor>
</comment>
<evidence type="ECO:0000256" key="11">
    <source>
        <dbReference type="ARBA" id="ARBA00023033"/>
    </source>
</evidence>
<dbReference type="Proteomes" id="UP001465976">
    <property type="component" value="Unassembled WGS sequence"/>
</dbReference>
<protein>
    <recommendedName>
        <fullName evidence="15">Cytochrome P450</fullName>
    </recommendedName>
</protein>
<proteinExistence type="inferred from homology"/>
<dbReference type="PANTHER" id="PTHR24305">
    <property type="entry name" value="CYTOCHROME P450"/>
    <property type="match status" value="1"/>
</dbReference>
<evidence type="ECO:0000256" key="10">
    <source>
        <dbReference type="ARBA" id="ARBA00023004"/>
    </source>
</evidence>
<dbReference type="InterPro" id="IPR002401">
    <property type="entry name" value="Cyt_P450_E_grp-I"/>
</dbReference>
<evidence type="ECO:0000256" key="1">
    <source>
        <dbReference type="ARBA" id="ARBA00001971"/>
    </source>
</evidence>
<evidence type="ECO:0000256" key="12">
    <source>
        <dbReference type="ARBA" id="ARBA00023136"/>
    </source>
</evidence>
<evidence type="ECO:0000256" key="2">
    <source>
        <dbReference type="ARBA" id="ARBA00004370"/>
    </source>
</evidence>
<keyword evidence="14" id="KW-1185">Reference proteome</keyword>
<evidence type="ECO:0000256" key="5">
    <source>
        <dbReference type="ARBA" id="ARBA00022617"/>
    </source>
</evidence>
<name>A0ABR3FJW1_9AGAR</name>
<evidence type="ECO:0000313" key="14">
    <source>
        <dbReference type="Proteomes" id="UP001465976"/>
    </source>
</evidence>
<dbReference type="Pfam" id="PF00067">
    <property type="entry name" value="p450"/>
    <property type="match status" value="1"/>
</dbReference>
<evidence type="ECO:0000256" key="8">
    <source>
        <dbReference type="ARBA" id="ARBA00022989"/>
    </source>
</evidence>
<keyword evidence="8" id="KW-1133">Transmembrane helix</keyword>
<evidence type="ECO:0000256" key="3">
    <source>
        <dbReference type="ARBA" id="ARBA00004721"/>
    </source>
</evidence>
<dbReference type="InterPro" id="IPR050121">
    <property type="entry name" value="Cytochrome_P450_monoxygenase"/>
</dbReference>
<keyword evidence="5" id="KW-0349">Heme</keyword>
<keyword evidence="11" id="KW-0503">Monooxygenase</keyword>